<proteinExistence type="predicted"/>
<dbReference type="EMBL" id="JYDT01000089">
    <property type="protein sequence ID" value="KRY85496.1"/>
    <property type="molecule type" value="Genomic_DNA"/>
</dbReference>
<name>A0A0V1FHG9_TRIPS</name>
<protein>
    <submittedName>
        <fullName evidence="1">Uncharacterized protein</fullName>
    </submittedName>
</protein>
<dbReference type="AlphaFoldDB" id="A0A0V1FHG9"/>
<dbReference type="Proteomes" id="UP000054995">
    <property type="component" value="Unassembled WGS sequence"/>
</dbReference>
<keyword evidence="2" id="KW-1185">Reference proteome</keyword>
<organism evidence="1 2">
    <name type="scientific">Trichinella pseudospiralis</name>
    <name type="common">Parasitic roundworm</name>
    <dbReference type="NCBI Taxonomy" id="6337"/>
    <lineage>
        <taxon>Eukaryota</taxon>
        <taxon>Metazoa</taxon>
        <taxon>Ecdysozoa</taxon>
        <taxon>Nematoda</taxon>
        <taxon>Enoplea</taxon>
        <taxon>Dorylaimia</taxon>
        <taxon>Trichinellida</taxon>
        <taxon>Trichinellidae</taxon>
        <taxon>Trichinella</taxon>
    </lineage>
</organism>
<gene>
    <name evidence="1" type="ORF">T4D_15106</name>
</gene>
<evidence type="ECO:0000313" key="1">
    <source>
        <dbReference type="EMBL" id="KRY85496.1"/>
    </source>
</evidence>
<evidence type="ECO:0000313" key="2">
    <source>
        <dbReference type="Proteomes" id="UP000054995"/>
    </source>
</evidence>
<sequence length="72" mass="8335">MPEYENVELDVMQFPFEKIFIQSVRTLHIIPKADEDTLLGAPDPLPSKLYTCLKLQFGAVFQSMSRVRKIHL</sequence>
<comment type="caution">
    <text evidence="1">The sequence shown here is derived from an EMBL/GenBank/DDBJ whole genome shotgun (WGS) entry which is preliminary data.</text>
</comment>
<reference evidence="1 2" key="1">
    <citation type="submission" date="2015-01" db="EMBL/GenBank/DDBJ databases">
        <title>Evolution of Trichinella species and genotypes.</title>
        <authorList>
            <person name="Korhonen P.K."/>
            <person name="Edoardo P."/>
            <person name="Giuseppe L.R."/>
            <person name="Gasser R.B."/>
        </authorList>
    </citation>
    <scope>NUCLEOTIDE SEQUENCE [LARGE SCALE GENOMIC DNA]</scope>
    <source>
        <strain evidence="1">ISS470</strain>
    </source>
</reference>
<accession>A0A0V1FHG9</accession>